<dbReference type="SMART" id="SM00028">
    <property type="entry name" value="TPR"/>
    <property type="match status" value="4"/>
</dbReference>
<dbReference type="AlphaFoldDB" id="A0A8S1HK35"/>
<feature type="compositionally biased region" description="Basic residues" evidence="2">
    <location>
        <begin position="1"/>
        <end position="12"/>
    </location>
</feature>
<dbReference type="SUPFAM" id="SSF48452">
    <property type="entry name" value="TPR-like"/>
    <property type="match status" value="2"/>
</dbReference>
<dbReference type="InterPro" id="IPR019734">
    <property type="entry name" value="TPR_rpt"/>
</dbReference>
<organism evidence="3 4">
    <name type="scientific">Caenorhabditis auriculariae</name>
    <dbReference type="NCBI Taxonomy" id="2777116"/>
    <lineage>
        <taxon>Eukaryota</taxon>
        <taxon>Metazoa</taxon>
        <taxon>Ecdysozoa</taxon>
        <taxon>Nematoda</taxon>
        <taxon>Chromadorea</taxon>
        <taxon>Rhabditida</taxon>
        <taxon>Rhabditina</taxon>
        <taxon>Rhabditomorpha</taxon>
        <taxon>Rhabditoidea</taxon>
        <taxon>Rhabditidae</taxon>
        <taxon>Peloderinae</taxon>
        <taxon>Caenorhabditis</taxon>
    </lineage>
</organism>
<evidence type="ECO:0000256" key="2">
    <source>
        <dbReference type="SAM" id="MobiDB-lite"/>
    </source>
</evidence>
<dbReference type="InterPro" id="IPR011990">
    <property type="entry name" value="TPR-like_helical_dom_sf"/>
</dbReference>
<feature type="repeat" description="TPR" evidence="1">
    <location>
        <begin position="370"/>
        <end position="403"/>
    </location>
</feature>
<dbReference type="OrthoDB" id="308440at2759"/>
<dbReference type="EMBL" id="CAJGYM010000036">
    <property type="protein sequence ID" value="CAD6193600.1"/>
    <property type="molecule type" value="Genomic_DNA"/>
</dbReference>
<keyword evidence="4" id="KW-1185">Reference proteome</keyword>
<dbReference type="Proteomes" id="UP000835052">
    <property type="component" value="Unassembled WGS sequence"/>
</dbReference>
<protein>
    <submittedName>
        <fullName evidence="3">Uncharacterized protein</fullName>
    </submittedName>
</protein>
<accession>A0A8S1HK35</accession>
<evidence type="ECO:0000256" key="1">
    <source>
        <dbReference type="PROSITE-ProRule" id="PRU00339"/>
    </source>
</evidence>
<reference evidence="3" key="1">
    <citation type="submission" date="2020-10" db="EMBL/GenBank/DDBJ databases">
        <authorList>
            <person name="Kikuchi T."/>
        </authorList>
    </citation>
    <scope>NUCLEOTIDE SEQUENCE</scope>
    <source>
        <strain evidence="3">NKZ352</strain>
    </source>
</reference>
<sequence length="590" mass="66991">MELRANARRSKDKRTEGDPPETVERTVFYNIDELYNEELYDDLVYLYEVASPINTTTKAGRSVKNQLKCTIQVADAYYEVEEYEKSIEAYRKALILFANVSLNQKRYSEVEVRYRMHKAFLKHRNPDEAYAILKSIPEENAPLKVKSGMAKLLMLPFDWDNPQKAINQKSSITKIQLDVYNKCPSALRNVCNVLHEDARLGASLKAETVAKNYEGPEAGCLKGWLLSQELAREKRYPEAVQALQIFSDNPKALIQSALLYFRLGMRCEARKKLHIVATRWPDNFEQMDLLAYLYSLEYFRFMSDLETLTNNLSSRSHLRPETFIALGYLAKAGMSKESKRETESTTKAKRAVFFGGRATELAIRGTSQYSHALILKAAVLEDMDKKQDAIDHLKEGIKLDPTNFDLNDALVECHLSNNDFREAKAAAGRFLDLVPDDPQARLLNASVSMKTANVNQQELVATVEGIVRKHPYLLDSVYLLMQLYEKSNEPKKSVAMVERVVQESSIPQMAMGKIHELLGNLYSQANEPLSAYDHFLRSESAGNEVDPAQMNEVETQLRALSQSIDDEPMTPTGNPDARPPDSSLFCQHVF</sequence>
<comment type="caution">
    <text evidence="3">The sequence shown here is derived from an EMBL/GenBank/DDBJ whole genome shotgun (WGS) entry which is preliminary data.</text>
</comment>
<name>A0A8S1HK35_9PELO</name>
<proteinExistence type="predicted"/>
<evidence type="ECO:0000313" key="4">
    <source>
        <dbReference type="Proteomes" id="UP000835052"/>
    </source>
</evidence>
<dbReference type="PROSITE" id="PS50005">
    <property type="entry name" value="TPR"/>
    <property type="match status" value="1"/>
</dbReference>
<gene>
    <name evidence="3" type="ORF">CAUJ_LOCUS9519</name>
</gene>
<dbReference type="Gene3D" id="1.25.40.10">
    <property type="entry name" value="Tetratricopeptide repeat domain"/>
    <property type="match status" value="2"/>
</dbReference>
<evidence type="ECO:0000313" key="3">
    <source>
        <dbReference type="EMBL" id="CAD6193600.1"/>
    </source>
</evidence>
<dbReference type="Pfam" id="PF14559">
    <property type="entry name" value="TPR_19"/>
    <property type="match status" value="1"/>
</dbReference>
<feature type="region of interest" description="Disordered" evidence="2">
    <location>
        <begin position="1"/>
        <end position="21"/>
    </location>
</feature>
<keyword evidence="1" id="KW-0802">TPR repeat</keyword>
<feature type="region of interest" description="Disordered" evidence="2">
    <location>
        <begin position="560"/>
        <end position="582"/>
    </location>
</feature>